<keyword evidence="2" id="KW-1185">Reference proteome</keyword>
<accession>A0A1G6BD13</accession>
<evidence type="ECO:0000313" key="2">
    <source>
        <dbReference type="Proteomes" id="UP000199228"/>
    </source>
</evidence>
<dbReference type="EMBL" id="FMXR01000009">
    <property type="protein sequence ID" value="SDB18484.1"/>
    <property type="molecule type" value="Genomic_DNA"/>
</dbReference>
<dbReference type="AlphaFoldDB" id="A0A1G6BD13"/>
<dbReference type="STRING" id="1732.SAMN02910417_01388"/>
<dbReference type="OrthoDB" id="9798386at2"/>
<reference evidence="1 2" key="1">
    <citation type="submission" date="2016-10" db="EMBL/GenBank/DDBJ databases">
        <authorList>
            <person name="de Groot N.N."/>
        </authorList>
    </citation>
    <scope>NUCLEOTIDE SEQUENCE [LARGE SCALE GENOMIC DNA]</scope>
    <source>
        <strain evidence="1 2">DSM 3217</strain>
    </source>
</reference>
<evidence type="ECO:0000313" key="1">
    <source>
        <dbReference type="EMBL" id="SDB18484.1"/>
    </source>
</evidence>
<sequence length="1054" mass="115644">MSMKIKWIGLIGLFALLMMCGMLSAKKVIAAQTVSGSNQLRSAIENKTKDVSVKLTDSISLEPNNNNYTIDITSDVTIDLNGNKLSLGKDYFDKEFSMFHVKTKGKLHITNSKYKTQIASLTGGAGDSLSNGIKSSLIVNSGSVELEHIVVKNLWNKCGPDNCSDQTNTVLCVMEQGNLTMHDCIVKNVKARFGYLIVTNPSVVDYKKTNHISLNLENVTIGTKDNPVYGGVLTGENNTTILNNVSVLYAKPSAYVVNNPSKEESSKSNTGGMKIKSGASVTMKGQCLFANVDSYNNAGTIRIVESTKNQKALMRVEKDATLTIRDCCAHAGYLSGRGGAIIIKGQSLDGGSLVNNGKIVLDKNHADGAGGGIIMESDSTIKNNGELVMTGNTANASGGAMCIEKGANFENAGILTISQNKAGASSAGSAMDIDGVWKAIKNSTTEVSAPQAGREQICIGGELYVSNDVKNFRVSDEHHSMSCIRVTKSGYAQIKKGTIMGGTNGIIDKGNLILEDVSITGCTQYGIHQYGTCTVGKSFYTQQPIFLEKKVYLCVDGNMNRTFEEGKKYSSAMVLKTAEDDRALGRKMLEIIAGNATTTQAQIARMAEQGMTNLACGSNRFLRAGRGTDQNGAVNMAVLSTNYKITYKGENGVPATYYATNVPKDSNDGWWHENYKCEFTTPLLHTKDGKKALYEFIGWSLNKAAVAKSDTPGVYQTSQTIKMTGDVTWYGIWKQMPAIEYQGNYKAPLDGMKIATIKRAHLLDEPTDDKKYRFRENVGEDGTAPWFEQAFLSGDDKYKYSFVGWSLDKRATYKNIGISKDGAVYLPAQEISIKELENSAMNLSAVKSVQGRDHIILQAIYDAYPRFLACEDVTILDTQIEDLTQKQILHKVIVEDEEDGILKNGAQVIIKDFDVIKEEMKLFESTGAISACIVATDGYGNETTKEINIWVLQADGQDKTDYYTRYINEDAYERDYKEGGLLEDSIWYTDENYVQTIQQAFSNLKNNTPKEQWIFSEEQIKKVQQWVQHYGIAGLKEASGEKKLEELFAECKNG</sequence>
<protein>
    <submittedName>
        <fullName evidence="1">Uncharacterized protein</fullName>
    </submittedName>
</protein>
<name>A0A1G6BD13_EUBOX</name>
<dbReference type="Proteomes" id="UP000199228">
    <property type="component" value="Unassembled WGS sequence"/>
</dbReference>
<organism evidence="1 2">
    <name type="scientific">Eubacterium oxidoreducens</name>
    <dbReference type="NCBI Taxonomy" id="1732"/>
    <lineage>
        <taxon>Bacteria</taxon>
        <taxon>Bacillati</taxon>
        <taxon>Bacillota</taxon>
        <taxon>Clostridia</taxon>
        <taxon>Eubacteriales</taxon>
        <taxon>Eubacteriaceae</taxon>
        <taxon>Eubacterium</taxon>
    </lineage>
</organism>
<dbReference type="RefSeq" id="WP_090173616.1">
    <property type="nucleotide sequence ID" value="NZ_FMXR01000009.1"/>
</dbReference>
<proteinExistence type="predicted"/>
<gene>
    <name evidence="1" type="ORF">SAMN02910417_01388</name>
</gene>